<comment type="caution">
    <text evidence="1">The sequence shown here is derived from an EMBL/GenBank/DDBJ whole genome shotgun (WGS) entry which is preliminary data.</text>
</comment>
<dbReference type="AlphaFoldDB" id="A0AA35XFQ0"/>
<name>A0AA35XFQ0_GEOBA</name>
<evidence type="ECO:0000313" key="1">
    <source>
        <dbReference type="EMBL" id="CAI8050711.1"/>
    </source>
</evidence>
<keyword evidence="2" id="KW-1185">Reference proteome</keyword>
<evidence type="ECO:0000313" key="2">
    <source>
        <dbReference type="Proteomes" id="UP001174909"/>
    </source>
</evidence>
<sequence>MFCSPSPCEKYCRHKAKSSCTQNENKDTSLPSGSSLAHTTIIFTAVIPPPLFTIELSADNCLRSGLSCFPLDGANGPLTASLFSLATSSLLLLSPSSSLRLAPPLCQRRWPRWAAEEEREPLMRWSVSPSLSLAGDFLSSSCGHPFLRCLR</sequence>
<gene>
    <name evidence="1" type="ORF">GBAR_LOCUS27817</name>
</gene>
<dbReference type="Proteomes" id="UP001174909">
    <property type="component" value="Unassembled WGS sequence"/>
</dbReference>
<reference evidence="1" key="1">
    <citation type="submission" date="2023-03" db="EMBL/GenBank/DDBJ databases">
        <authorList>
            <person name="Steffen K."/>
            <person name="Cardenas P."/>
        </authorList>
    </citation>
    <scope>NUCLEOTIDE SEQUENCE</scope>
</reference>
<dbReference type="EMBL" id="CASHTH010003883">
    <property type="protein sequence ID" value="CAI8050711.1"/>
    <property type="molecule type" value="Genomic_DNA"/>
</dbReference>
<accession>A0AA35XFQ0</accession>
<organism evidence="1 2">
    <name type="scientific">Geodia barretti</name>
    <name type="common">Barrett's horny sponge</name>
    <dbReference type="NCBI Taxonomy" id="519541"/>
    <lineage>
        <taxon>Eukaryota</taxon>
        <taxon>Metazoa</taxon>
        <taxon>Porifera</taxon>
        <taxon>Demospongiae</taxon>
        <taxon>Heteroscleromorpha</taxon>
        <taxon>Tetractinellida</taxon>
        <taxon>Astrophorina</taxon>
        <taxon>Geodiidae</taxon>
        <taxon>Geodia</taxon>
    </lineage>
</organism>
<proteinExistence type="predicted"/>
<protein>
    <submittedName>
        <fullName evidence="1">Uncharacterized protein</fullName>
    </submittedName>
</protein>